<dbReference type="Proteomes" id="UP000215256">
    <property type="component" value="Chromosome 1"/>
</dbReference>
<evidence type="ECO:0000313" key="2">
    <source>
        <dbReference type="EMBL" id="ASV87373.1"/>
    </source>
</evidence>
<sequence>MEQKLNIREQRGVIPMTDLVYDVLSFVSVSLFVATFAIWVSVI</sequence>
<evidence type="ECO:0000256" key="1">
    <source>
        <dbReference type="SAM" id="Phobius"/>
    </source>
</evidence>
<proteinExistence type="predicted"/>
<organism evidence="2 3">
    <name type="scientific">Ochrobactrum quorumnocens</name>
    <dbReference type="NCBI Taxonomy" id="271865"/>
    <lineage>
        <taxon>Bacteria</taxon>
        <taxon>Pseudomonadati</taxon>
        <taxon>Pseudomonadota</taxon>
        <taxon>Alphaproteobacteria</taxon>
        <taxon>Hyphomicrobiales</taxon>
        <taxon>Brucellaceae</taxon>
        <taxon>Brucella/Ochrobactrum group</taxon>
        <taxon>Ochrobactrum</taxon>
    </lineage>
</organism>
<feature type="transmembrane region" description="Helical" evidence="1">
    <location>
        <begin position="20"/>
        <end position="42"/>
    </location>
</feature>
<accession>A0A248UKJ8</accession>
<keyword evidence="1" id="KW-0472">Membrane</keyword>
<gene>
    <name evidence="2" type="ORF">CES85_0882</name>
</gene>
<dbReference type="KEGG" id="och:CES85_0882"/>
<keyword evidence="1" id="KW-1133">Transmembrane helix</keyword>
<dbReference type="AlphaFoldDB" id="A0A248UKJ8"/>
<keyword evidence="1" id="KW-0812">Transmembrane</keyword>
<dbReference type="EMBL" id="CP022604">
    <property type="protein sequence ID" value="ASV87373.1"/>
    <property type="molecule type" value="Genomic_DNA"/>
</dbReference>
<reference evidence="2 3" key="1">
    <citation type="submission" date="2017-07" db="EMBL/GenBank/DDBJ databases">
        <title>Phylogenetic study on the rhizospheric bacterium Ochrobactrum sp. A44.</title>
        <authorList>
            <person name="Krzyzanowska D.M."/>
            <person name="Ossowicki A."/>
            <person name="Rajewska M."/>
            <person name="Maciag T."/>
            <person name="Kaczynski Z."/>
            <person name="Czerwicka M."/>
            <person name="Jafra S."/>
        </authorList>
    </citation>
    <scope>NUCLEOTIDE SEQUENCE [LARGE SCALE GENOMIC DNA]</scope>
    <source>
        <strain evidence="2 3">A44</strain>
    </source>
</reference>
<name>A0A248UKJ8_9HYPH</name>
<evidence type="ECO:0000313" key="3">
    <source>
        <dbReference type="Proteomes" id="UP000215256"/>
    </source>
</evidence>
<protein>
    <submittedName>
        <fullName evidence="2">Putative membrane protein</fullName>
    </submittedName>
</protein>